<accession>A0ACC1CFK1</accession>
<organism evidence="1 2">
    <name type="scientific">Dendrolimus kikuchii</name>
    <dbReference type="NCBI Taxonomy" id="765133"/>
    <lineage>
        <taxon>Eukaryota</taxon>
        <taxon>Metazoa</taxon>
        <taxon>Ecdysozoa</taxon>
        <taxon>Arthropoda</taxon>
        <taxon>Hexapoda</taxon>
        <taxon>Insecta</taxon>
        <taxon>Pterygota</taxon>
        <taxon>Neoptera</taxon>
        <taxon>Endopterygota</taxon>
        <taxon>Lepidoptera</taxon>
        <taxon>Glossata</taxon>
        <taxon>Ditrysia</taxon>
        <taxon>Bombycoidea</taxon>
        <taxon>Lasiocampidae</taxon>
        <taxon>Dendrolimus</taxon>
    </lineage>
</organism>
<gene>
    <name evidence="1" type="ORF">K1T71_014286</name>
</gene>
<reference evidence="1 2" key="1">
    <citation type="journal article" date="2021" name="Front. Genet.">
        <title>Chromosome-Level Genome Assembly Reveals Significant Gene Expansion in the Toll and IMD Signaling Pathways of Dendrolimus kikuchii.</title>
        <authorList>
            <person name="Zhou J."/>
            <person name="Wu P."/>
            <person name="Xiong Z."/>
            <person name="Liu N."/>
            <person name="Zhao N."/>
            <person name="Ji M."/>
            <person name="Qiu Y."/>
            <person name="Yang B."/>
        </authorList>
    </citation>
    <scope>NUCLEOTIDE SEQUENCE [LARGE SCALE GENOMIC DNA]</scope>
    <source>
        <strain evidence="1">Ann1</strain>
    </source>
</reference>
<proteinExistence type="predicted"/>
<sequence>MPSIVVPYAMTTIILMYYSLMMLLVLHSQSLCGKMPQNMGLLMIFQNATIKKGRQQSIKILGRIHRRSMDMLWDLALSFFKDHHTSRKMVNFITITACITIIITTSAEYIPEGPAYPCPKENTHLFYPCICELGTDVGIHLRCTNAGLAVLSVGVGNIAGMGLPIERLVIQEGQFSHLFGPLLHRSVVRVLTFEDTPIETIDEYAFAGVNRTLQELYFINTEIAEFPKEAFKILGNLTTLSIDGHKMTKLAKDIFAGSEVIGRLERLHLVNGLISDIPVEAFQNLRKLKKLDLHGNKLANFKRNQFKGLRDTEVLDISYNNIVKLDGSHIADLTKMGWCNVSHNQIADIPRGMFARNSVLKVLHLDNNKIKKLDTNSFKGMRFLRRLYLQDNQISDVGRGTFSNVPRIGTVDLARNKIPKVDFQMFQAVKYAEIINLAENKITAIEKQAFTDLYQSVVNLTYNEISSIETGSFENCNNMTLLALSHNKLSKIDRRAFDENSYAFELDVSYNEFEDFTQIPIHNMTGIRILNATYNKITSIPKMAFPKLYELHTVDLSHNNLSDIFNAVFQNLFSLRYLNLSYNSMELIKPATFGTIPTVLELDLSHNQLRDVSRGSLAKLASCRLLDLSYNYLEKIFHIPISLGELNLAYNRIEEVRPNTWPQMNALLKINFSNNMLSDNLQSDSFTSLLTLQSLDLTANGMTKPPWEALSGLTSLQYLYMRENNLTALSKSAFGNLPTMFKLDLSRNMLTTVSQQTFNGMQQLLDLSLSENQLEHIPNEAFKGLVALRKLDLSYNSLEKLDNKTNGLLDDLLSLEMVNLSHNNFGFLTKKMFPSSPWIPYRLLEVDLSYNSIPVLTHDLTLGTKKVKKLNLAGNYINEIRNNVLGNLTSLETLDLSNNSLKDLVSRLSDLKFSLPENITELYLANNNLEVLPLDNIVKAKYLRVLDVRNNKLTSFEPELVWKIKNEGIQVFFEDNSLKCDCLTRPLKHYIDRLSPSLLKMDAKYTNITCAEPIGLQDQNILQIDEERLLCAGNTEIDAKILKYGNTEGEMSFDFVSEPDLAFRDVQYSQTSIYAHWFVTTTKDVANILLYIKDTKNKVYYNNNISYNLRSVTIVIEKDLEDALRNGDSMEICIQGQTSNATPRKWYDSQCQKMPDRFDSWQKKLTVDKRRLTKKRTYSNRSNSVLGLVSDSILITLCIFLGVCLKITDLQV</sequence>
<keyword evidence="2" id="KW-1185">Reference proteome</keyword>
<dbReference type="Proteomes" id="UP000824533">
    <property type="component" value="Linkage Group LG28"/>
</dbReference>
<name>A0ACC1CFK1_9NEOP</name>
<evidence type="ECO:0000313" key="1">
    <source>
        <dbReference type="EMBL" id="KAJ0170358.1"/>
    </source>
</evidence>
<comment type="caution">
    <text evidence="1">The sequence shown here is derived from an EMBL/GenBank/DDBJ whole genome shotgun (WGS) entry which is preliminary data.</text>
</comment>
<dbReference type="EMBL" id="CM034414">
    <property type="protein sequence ID" value="KAJ0170358.1"/>
    <property type="molecule type" value="Genomic_DNA"/>
</dbReference>
<protein>
    <submittedName>
        <fullName evidence="1">Uncharacterized protein</fullName>
    </submittedName>
</protein>
<evidence type="ECO:0000313" key="2">
    <source>
        <dbReference type="Proteomes" id="UP000824533"/>
    </source>
</evidence>